<evidence type="ECO:0000256" key="5">
    <source>
        <dbReference type="ARBA" id="ARBA00023163"/>
    </source>
</evidence>
<dbReference type="GO" id="GO:0006384">
    <property type="term" value="P:transcription initiation at RNA polymerase III promoter"/>
    <property type="evidence" value="ECO:0007669"/>
    <property type="project" value="InterPro"/>
</dbReference>
<dbReference type="InterPro" id="IPR038324">
    <property type="entry name" value="Rpb4/RPC9_sf"/>
</dbReference>
<dbReference type="STRING" id="3055.A0A2K3CZ66"/>
<dbReference type="ExpressionAtlas" id="A0A2K3CZ66">
    <property type="expression patterns" value="baseline"/>
</dbReference>
<feature type="region of interest" description="Disordered" evidence="7">
    <location>
        <begin position="80"/>
        <end position="109"/>
    </location>
</feature>
<evidence type="ECO:0000256" key="6">
    <source>
        <dbReference type="ARBA" id="ARBA00023242"/>
    </source>
</evidence>
<dbReference type="Gramene" id="PNW73572">
    <property type="protein sequence ID" value="PNW73572"/>
    <property type="gene ID" value="CHLRE_13g564550v5"/>
</dbReference>
<dbReference type="InterPro" id="IPR038846">
    <property type="entry name" value="RPC9"/>
</dbReference>
<sequence>MAFQYLSSQPVLPLSSEQLQQFFDALQAYRLTRSELLQLANLAPRTPVEVHLVVADCEARLGEAGVEAVLAAVEARIARPVEEDEQEQGAGAAGEGEGEGGEGGEEEDA</sequence>
<proteinExistence type="inferred from homology"/>
<dbReference type="InParanoid" id="A0A2K3CZ66"/>
<name>A0A2K3CZ66_CHLRE</name>
<feature type="compositionally biased region" description="Acidic residues" evidence="7">
    <location>
        <begin position="96"/>
        <end position="109"/>
    </location>
</feature>
<gene>
    <name evidence="8" type="ORF">CHLRE_13g564550v5</name>
</gene>
<dbReference type="Gene3D" id="1.20.1250.40">
    <property type="match status" value="1"/>
</dbReference>
<keyword evidence="5" id="KW-0804">Transcription</keyword>
<evidence type="ECO:0000256" key="7">
    <source>
        <dbReference type="SAM" id="MobiDB-lite"/>
    </source>
</evidence>
<accession>A0A2K3CZ66</accession>
<evidence type="ECO:0000256" key="4">
    <source>
        <dbReference type="ARBA" id="ARBA00022478"/>
    </source>
</evidence>
<evidence type="ECO:0000256" key="3">
    <source>
        <dbReference type="ARBA" id="ARBA00016672"/>
    </source>
</evidence>
<dbReference type="KEGG" id="cre:CHLRE_13g564550v5"/>
<dbReference type="Proteomes" id="UP000006906">
    <property type="component" value="Chromosome 13"/>
</dbReference>
<dbReference type="GO" id="GO:0005666">
    <property type="term" value="C:RNA polymerase III complex"/>
    <property type="evidence" value="ECO:0007669"/>
    <property type="project" value="InterPro"/>
</dbReference>
<dbReference type="EMBL" id="CM008974">
    <property type="protein sequence ID" value="PNW73572.1"/>
    <property type="molecule type" value="Genomic_DNA"/>
</dbReference>
<dbReference type="Pfam" id="PF03874">
    <property type="entry name" value="RNA_pol_Rpb4"/>
    <property type="match status" value="1"/>
</dbReference>
<dbReference type="RefSeq" id="XP_001693417.2">
    <property type="nucleotide sequence ID" value="XM_001693365.2"/>
</dbReference>
<keyword evidence="6" id="KW-0539">Nucleus</keyword>
<dbReference type="GeneID" id="5719024"/>
<evidence type="ECO:0000313" key="8">
    <source>
        <dbReference type="EMBL" id="PNW73572.1"/>
    </source>
</evidence>
<keyword evidence="9" id="KW-1185">Reference proteome</keyword>
<evidence type="ECO:0000313" key="9">
    <source>
        <dbReference type="Proteomes" id="UP000006906"/>
    </source>
</evidence>
<dbReference type="PaxDb" id="3055-EDP08671"/>
<comment type="similarity">
    <text evidence="2">Belongs to the eukaryotic RPC9 RNA polymerase subunit family.</text>
</comment>
<dbReference type="AlphaFoldDB" id="A0A2K3CZ66"/>
<organism evidence="8 9">
    <name type="scientific">Chlamydomonas reinhardtii</name>
    <name type="common">Chlamydomonas smithii</name>
    <dbReference type="NCBI Taxonomy" id="3055"/>
    <lineage>
        <taxon>Eukaryota</taxon>
        <taxon>Viridiplantae</taxon>
        <taxon>Chlorophyta</taxon>
        <taxon>core chlorophytes</taxon>
        <taxon>Chlorophyceae</taxon>
        <taxon>CS clade</taxon>
        <taxon>Chlamydomonadales</taxon>
        <taxon>Chlamydomonadaceae</taxon>
        <taxon>Chlamydomonas</taxon>
    </lineage>
</organism>
<dbReference type="GO" id="GO:0000166">
    <property type="term" value="F:nucleotide binding"/>
    <property type="evidence" value="ECO:0007669"/>
    <property type="project" value="InterPro"/>
</dbReference>
<dbReference type="OrthoDB" id="507928at2759"/>
<comment type="subcellular location">
    <subcellularLocation>
        <location evidence="1">Nucleus</location>
    </subcellularLocation>
</comment>
<reference evidence="8 9" key="1">
    <citation type="journal article" date="2007" name="Science">
        <title>The Chlamydomonas genome reveals the evolution of key animal and plant functions.</title>
        <authorList>
            <person name="Merchant S.S."/>
            <person name="Prochnik S.E."/>
            <person name="Vallon O."/>
            <person name="Harris E.H."/>
            <person name="Karpowicz S.J."/>
            <person name="Witman G.B."/>
            <person name="Terry A."/>
            <person name="Salamov A."/>
            <person name="Fritz-Laylin L.K."/>
            <person name="Marechal-Drouard L."/>
            <person name="Marshall W.F."/>
            <person name="Qu L.H."/>
            <person name="Nelson D.R."/>
            <person name="Sanderfoot A.A."/>
            <person name="Spalding M.H."/>
            <person name="Kapitonov V.V."/>
            <person name="Ren Q."/>
            <person name="Ferris P."/>
            <person name="Lindquist E."/>
            <person name="Shapiro H."/>
            <person name="Lucas S.M."/>
            <person name="Grimwood J."/>
            <person name="Schmutz J."/>
            <person name="Cardol P."/>
            <person name="Cerutti H."/>
            <person name="Chanfreau G."/>
            <person name="Chen C.L."/>
            <person name="Cognat V."/>
            <person name="Croft M.T."/>
            <person name="Dent R."/>
            <person name="Dutcher S."/>
            <person name="Fernandez E."/>
            <person name="Fukuzawa H."/>
            <person name="Gonzalez-Ballester D."/>
            <person name="Gonzalez-Halphen D."/>
            <person name="Hallmann A."/>
            <person name="Hanikenne M."/>
            <person name="Hippler M."/>
            <person name="Inwood W."/>
            <person name="Jabbari K."/>
            <person name="Kalanon M."/>
            <person name="Kuras R."/>
            <person name="Lefebvre P.A."/>
            <person name="Lemaire S.D."/>
            <person name="Lobanov A.V."/>
            <person name="Lohr M."/>
            <person name="Manuell A."/>
            <person name="Meier I."/>
            <person name="Mets L."/>
            <person name="Mittag M."/>
            <person name="Mittelmeier T."/>
            <person name="Moroney J.V."/>
            <person name="Moseley J."/>
            <person name="Napoli C."/>
            <person name="Nedelcu A.M."/>
            <person name="Niyogi K."/>
            <person name="Novoselov S.V."/>
            <person name="Paulsen I.T."/>
            <person name="Pazour G."/>
            <person name="Purton S."/>
            <person name="Ral J.P."/>
            <person name="Riano-Pachon D.M."/>
            <person name="Riekhof W."/>
            <person name="Rymarquis L."/>
            <person name="Schroda M."/>
            <person name="Stern D."/>
            <person name="Umen J."/>
            <person name="Willows R."/>
            <person name="Wilson N."/>
            <person name="Zimmer S.L."/>
            <person name="Allmer J."/>
            <person name="Balk J."/>
            <person name="Bisova K."/>
            <person name="Chen C.J."/>
            <person name="Elias M."/>
            <person name="Gendler K."/>
            <person name="Hauser C."/>
            <person name="Lamb M.R."/>
            <person name="Ledford H."/>
            <person name="Long J.C."/>
            <person name="Minagawa J."/>
            <person name="Page M.D."/>
            <person name="Pan J."/>
            <person name="Pootakham W."/>
            <person name="Roje S."/>
            <person name="Rose A."/>
            <person name="Stahlberg E."/>
            <person name="Terauchi A.M."/>
            <person name="Yang P."/>
            <person name="Ball S."/>
            <person name="Bowler C."/>
            <person name="Dieckmann C.L."/>
            <person name="Gladyshev V.N."/>
            <person name="Green P."/>
            <person name="Jorgensen R."/>
            <person name="Mayfield S."/>
            <person name="Mueller-Roeber B."/>
            <person name="Rajamani S."/>
            <person name="Sayre R.T."/>
            <person name="Brokstein P."/>
            <person name="Dubchak I."/>
            <person name="Goodstein D."/>
            <person name="Hornick L."/>
            <person name="Huang Y.W."/>
            <person name="Jhaveri J."/>
            <person name="Luo Y."/>
            <person name="Martinez D."/>
            <person name="Ngau W.C."/>
            <person name="Otillar B."/>
            <person name="Poliakov A."/>
            <person name="Porter A."/>
            <person name="Szajkowski L."/>
            <person name="Werner G."/>
            <person name="Zhou K."/>
            <person name="Grigoriev I.V."/>
            <person name="Rokhsar D.S."/>
            <person name="Grossman A.R."/>
        </authorList>
    </citation>
    <scope>NUCLEOTIDE SEQUENCE [LARGE SCALE GENOMIC DNA]</scope>
    <source>
        <strain evidence="9">CC-503</strain>
    </source>
</reference>
<dbReference type="SUPFAM" id="SSF47819">
    <property type="entry name" value="HRDC-like"/>
    <property type="match status" value="1"/>
</dbReference>
<protein>
    <recommendedName>
        <fullName evidence="3">DNA-directed RNA polymerase III subunit RPC9</fullName>
    </recommendedName>
</protein>
<keyword evidence="4" id="KW-0240">DNA-directed RNA polymerase</keyword>
<evidence type="ECO:0000256" key="1">
    <source>
        <dbReference type="ARBA" id="ARBA00004123"/>
    </source>
</evidence>
<dbReference type="InterPro" id="IPR005574">
    <property type="entry name" value="Rpb4/RPC9"/>
</dbReference>
<evidence type="ECO:0000256" key="2">
    <source>
        <dbReference type="ARBA" id="ARBA00006898"/>
    </source>
</evidence>
<dbReference type="PANTHER" id="PTHR15561">
    <property type="entry name" value="CALCITONIN GENE-RELATED PEPTIDE-RECEPTOR COMPONENT PROTEIN"/>
    <property type="match status" value="1"/>
</dbReference>
<dbReference type="PANTHER" id="PTHR15561:SF0">
    <property type="entry name" value="DNA-DIRECTED RNA POLYMERASE III SUBUNIT RPC9"/>
    <property type="match status" value="1"/>
</dbReference>
<dbReference type="InterPro" id="IPR010997">
    <property type="entry name" value="HRDC-like_sf"/>
</dbReference>